<dbReference type="Proteomes" id="UP001603978">
    <property type="component" value="Unassembled WGS sequence"/>
</dbReference>
<feature type="transmembrane region" description="Helical" evidence="1">
    <location>
        <begin position="290"/>
        <end position="316"/>
    </location>
</feature>
<dbReference type="PANTHER" id="PTHR40659:SF1">
    <property type="entry name" value="NICKEL_COBALT EFFLUX SYSTEM RCNA"/>
    <property type="match status" value="1"/>
</dbReference>
<feature type="transmembrane region" description="Helical" evidence="1">
    <location>
        <begin position="366"/>
        <end position="390"/>
    </location>
</feature>
<keyword evidence="1" id="KW-1133">Transmembrane helix</keyword>
<evidence type="ECO:0000313" key="3">
    <source>
        <dbReference type="Proteomes" id="UP001603978"/>
    </source>
</evidence>
<feature type="transmembrane region" description="Helical" evidence="1">
    <location>
        <begin position="411"/>
        <end position="434"/>
    </location>
</feature>
<feature type="transmembrane region" description="Helical" evidence="1">
    <location>
        <begin position="337"/>
        <end position="360"/>
    </location>
</feature>
<protein>
    <submittedName>
        <fullName evidence="2">High-affinity nickel-transporter</fullName>
    </submittedName>
</protein>
<reference evidence="2 3" key="1">
    <citation type="submission" date="2024-10" db="EMBL/GenBank/DDBJ databases">
        <authorList>
            <person name="Topkara A.R."/>
            <person name="Saygin H."/>
        </authorList>
    </citation>
    <scope>NUCLEOTIDE SEQUENCE [LARGE SCALE GENOMIC DNA]</scope>
    <source>
        <strain evidence="2 3">M3C6</strain>
    </source>
</reference>
<evidence type="ECO:0000313" key="2">
    <source>
        <dbReference type="EMBL" id="MFG1706241.1"/>
    </source>
</evidence>
<gene>
    <name evidence="2" type="ORF">ACFLIM_23890</name>
</gene>
<dbReference type="InterPro" id="IPR051224">
    <property type="entry name" value="NiCoT_RcnA"/>
</dbReference>
<feature type="transmembrane region" description="Helical" evidence="1">
    <location>
        <begin position="218"/>
        <end position="240"/>
    </location>
</feature>
<evidence type="ECO:0000256" key="1">
    <source>
        <dbReference type="SAM" id="Phobius"/>
    </source>
</evidence>
<keyword evidence="3" id="KW-1185">Reference proteome</keyword>
<proteinExistence type="predicted"/>
<comment type="caution">
    <text evidence="2">The sequence shown here is derived from an EMBL/GenBank/DDBJ whole genome shotgun (WGS) entry which is preliminary data.</text>
</comment>
<dbReference type="RefSeq" id="WP_393168920.1">
    <property type="nucleotide sequence ID" value="NZ_JBICRM010000014.1"/>
</dbReference>
<sequence length="435" mass="44971">MIGPVMAVILAAHPLGNFSVNHYDGLTVFPDRIENTAIIDKAEIPTLQQRQSAESPAAYARRACAELGGAVRAQADGRPLTWRVTDASFGYHAGTAGLQTSRLTCRLTAPLRVDRTLALTFANPYLGAAVGWREITATGSGVRLRASSVPARSVSGELRDYPSDLLSSPLDIRQARLTVEPGSGDGGTAVRVPGVDVVTRYAGMLADRLNALVGAERLTLPLGLLALLVSLVLGAVHAAMPGHGKTVMAAYLAGRDGRLRDAVTVAVTVTMTHTAGVLILGVLLSLTASIAGQVVLGWLGLVSGLIIAAIGTALLCSAVHPRHGHGHGHPVRSERGVVALGVAGGLVPSPSALVVLLGAVALGRTAFGIATVVCYGLGMALTLLAAALALRRLRDLPLTRRLHRLRPYTATMTAALVLLVGAGVTLRAAASLIVR</sequence>
<feature type="transmembrane region" description="Helical" evidence="1">
    <location>
        <begin position="261"/>
        <end position="284"/>
    </location>
</feature>
<dbReference type="PANTHER" id="PTHR40659">
    <property type="entry name" value="NICKEL/COBALT EFFLUX SYSTEM RCNA"/>
    <property type="match status" value="1"/>
</dbReference>
<accession>A0ABW7AII8</accession>
<keyword evidence="1" id="KW-0472">Membrane</keyword>
<organism evidence="2 3">
    <name type="scientific">Nonomuraea marmarensis</name>
    <dbReference type="NCBI Taxonomy" id="3351344"/>
    <lineage>
        <taxon>Bacteria</taxon>
        <taxon>Bacillati</taxon>
        <taxon>Actinomycetota</taxon>
        <taxon>Actinomycetes</taxon>
        <taxon>Streptosporangiales</taxon>
        <taxon>Streptosporangiaceae</taxon>
        <taxon>Nonomuraea</taxon>
    </lineage>
</organism>
<dbReference type="EMBL" id="JBICRM010000014">
    <property type="protein sequence ID" value="MFG1706241.1"/>
    <property type="molecule type" value="Genomic_DNA"/>
</dbReference>
<keyword evidence="1" id="KW-0812">Transmembrane</keyword>
<name>A0ABW7AII8_9ACTN</name>